<dbReference type="Proteomes" id="UP000466445">
    <property type="component" value="Chromosome"/>
</dbReference>
<dbReference type="EMBL" id="AP022595">
    <property type="protein sequence ID" value="BBY60222.1"/>
    <property type="molecule type" value="Genomic_DNA"/>
</dbReference>
<evidence type="ECO:0000313" key="5">
    <source>
        <dbReference type="Proteomes" id="UP000466445"/>
    </source>
</evidence>
<evidence type="ECO:0000313" key="4">
    <source>
        <dbReference type="EMBL" id="BBY60222.1"/>
    </source>
</evidence>
<name>A0A7I7ST95_9MYCO</name>
<gene>
    <name evidence="4" type="ORF">MSAR_33580</name>
</gene>
<feature type="domain" description="Phage capsid-like C-terminal" evidence="3">
    <location>
        <begin position="125"/>
        <end position="363"/>
    </location>
</feature>
<comment type="subcellular location">
    <subcellularLocation>
        <location evidence="1">Virion</location>
    </subcellularLocation>
</comment>
<evidence type="ECO:0000259" key="3">
    <source>
        <dbReference type="Pfam" id="PF05065"/>
    </source>
</evidence>
<organism evidence="4 5">
    <name type="scientific">Mycolicibacterium sarraceniae</name>
    <dbReference type="NCBI Taxonomy" id="1534348"/>
    <lineage>
        <taxon>Bacteria</taxon>
        <taxon>Bacillati</taxon>
        <taxon>Actinomycetota</taxon>
        <taxon>Actinomycetes</taxon>
        <taxon>Mycobacteriales</taxon>
        <taxon>Mycobacteriaceae</taxon>
        <taxon>Mycolicibacterium</taxon>
    </lineage>
</organism>
<dbReference type="RefSeq" id="WP_163698659.1">
    <property type="nucleotide sequence ID" value="NZ_AP022595.1"/>
</dbReference>
<evidence type="ECO:0000256" key="1">
    <source>
        <dbReference type="ARBA" id="ARBA00004328"/>
    </source>
</evidence>
<dbReference type="Gene3D" id="3.30.2320.10">
    <property type="entry name" value="hypothetical protein PF0899 domain"/>
    <property type="match status" value="1"/>
</dbReference>
<evidence type="ECO:0000256" key="2">
    <source>
        <dbReference type="SAM" id="Coils"/>
    </source>
</evidence>
<dbReference type="SUPFAM" id="SSF56563">
    <property type="entry name" value="Major capsid protein gp5"/>
    <property type="match status" value="1"/>
</dbReference>
<proteinExistence type="predicted"/>
<dbReference type="AlphaFoldDB" id="A0A7I7ST95"/>
<reference evidence="4 5" key="1">
    <citation type="journal article" date="2019" name="Emerg. Microbes Infect.">
        <title>Comprehensive subspecies identification of 175 nontuberculous mycobacteria species based on 7547 genomic profiles.</title>
        <authorList>
            <person name="Matsumoto Y."/>
            <person name="Kinjo T."/>
            <person name="Motooka D."/>
            <person name="Nabeya D."/>
            <person name="Jung N."/>
            <person name="Uechi K."/>
            <person name="Horii T."/>
            <person name="Iida T."/>
            <person name="Fujita J."/>
            <person name="Nakamura S."/>
        </authorList>
    </citation>
    <scope>NUCLEOTIDE SEQUENCE [LARGE SCALE GENOMIC DNA]</scope>
    <source>
        <strain evidence="4 5">JCM 30395</strain>
    </source>
</reference>
<dbReference type="Pfam" id="PF05065">
    <property type="entry name" value="Phage_capsid"/>
    <property type="match status" value="1"/>
</dbReference>
<dbReference type="InterPro" id="IPR054612">
    <property type="entry name" value="Phage_capsid-like_C"/>
</dbReference>
<dbReference type="KEGG" id="msar:MSAR_33580"/>
<dbReference type="InterPro" id="IPR024455">
    <property type="entry name" value="Phage_capsid"/>
</dbReference>
<keyword evidence="5" id="KW-1185">Reference proteome</keyword>
<keyword evidence="2" id="KW-0175">Coiled coil</keyword>
<dbReference type="Gene3D" id="3.30.2400.10">
    <property type="entry name" value="Major capsid protein gp5"/>
    <property type="match status" value="1"/>
</dbReference>
<accession>A0A7I7ST95</accession>
<dbReference type="NCBIfam" id="TIGR01554">
    <property type="entry name" value="major_cap_HK97"/>
    <property type="match status" value="1"/>
</dbReference>
<sequence>MNPKEELESLKKAALAIATKAKNENRNFTPEEQTDIDAKMARIEELRGIIAEAEKSAATLAALDAMAGGRNIDGNAEFLSFGKSFGTKAVDKLMPIGQKSLAANSSVFVDVELTPTPIPMGRPATSLLDLLPAIRHSQPAYSYIRQTVRTNNAAVVAPGAVKPTSTYTIDKIDGALSVIAHMSEPVHRYWFEDAASLRPFMQEELAYGIGLAVEAKVLADIHATSGLQTQAFDTSALATLRKSITKLETFGYKPAAAVVHPNDWESIELALTTTTAVEYRGLPYDPVARRLFGVPIVVANVQAAGTADVISTGAVAVDTDSLGVLVQWTETSNADDFSKNLVRARMEGRFGTSVFTPMGVVKATLVDD</sequence>
<protein>
    <recommendedName>
        <fullName evidence="3">Phage capsid-like C-terminal domain-containing protein</fullName>
    </recommendedName>
</protein>
<feature type="coiled-coil region" evidence="2">
    <location>
        <begin position="4"/>
        <end position="56"/>
    </location>
</feature>